<feature type="compositionally biased region" description="Low complexity" evidence="1">
    <location>
        <begin position="34"/>
        <end position="46"/>
    </location>
</feature>
<name>A0AAV0S9A4_9ROSI</name>
<dbReference type="AlphaFoldDB" id="A0AAV0S9A4"/>
<feature type="compositionally biased region" description="Polar residues" evidence="1">
    <location>
        <begin position="1"/>
        <end position="17"/>
    </location>
</feature>
<evidence type="ECO:0000256" key="1">
    <source>
        <dbReference type="SAM" id="MobiDB-lite"/>
    </source>
</evidence>
<keyword evidence="4" id="KW-1185">Reference proteome</keyword>
<protein>
    <submittedName>
        <fullName evidence="3">Uncharacterized protein</fullName>
    </submittedName>
</protein>
<evidence type="ECO:0000313" key="4">
    <source>
        <dbReference type="Proteomes" id="UP001154282"/>
    </source>
</evidence>
<evidence type="ECO:0000313" key="3">
    <source>
        <dbReference type="EMBL" id="CAI0628546.1"/>
    </source>
</evidence>
<dbReference type="Proteomes" id="UP001154282">
    <property type="component" value="Unassembled WGS sequence"/>
</dbReference>
<accession>A0AAV0S9A4</accession>
<reference evidence="3" key="1">
    <citation type="submission" date="2022-08" db="EMBL/GenBank/DDBJ databases">
        <authorList>
            <person name="Gutierrez-Valencia J."/>
        </authorList>
    </citation>
    <scope>NUCLEOTIDE SEQUENCE</scope>
</reference>
<feature type="region of interest" description="Disordered" evidence="1">
    <location>
        <begin position="1"/>
        <end position="46"/>
    </location>
</feature>
<proteinExistence type="predicted"/>
<feature type="non-terminal residue" evidence="3">
    <location>
        <position position="1"/>
    </location>
</feature>
<comment type="caution">
    <text evidence="3">The sequence shown here is derived from an EMBL/GenBank/DDBJ whole genome shotgun (WGS) entry which is preliminary data.</text>
</comment>
<sequence>NSGLSTRSSLTADSLTSPPIRPWSSRFRQTPRPSTSSISTSGKASSHQWPPVIEALARLGKKVNLTVVDWESQATGTDQDSDWAPAMWNLEEVKRRTILAGSGRTRSSNQPKSKIWQGESGEQSARAHLVLLVCSFLVESGEENPIIFFRLSFSTLPLIVYRLH</sequence>
<dbReference type="EMBL" id="CAMGYJ010000011">
    <property type="protein sequence ID" value="CAI0628546.1"/>
    <property type="molecule type" value="Genomic_DNA"/>
</dbReference>
<evidence type="ECO:0000313" key="2">
    <source>
        <dbReference type="EMBL" id="CAI0438982.1"/>
    </source>
</evidence>
<dbReference type="EMBL" id="CAMGYJ010000006">
    <property type="protein sequence ID" value="CAI0438982.1"/>
    <property type="molecule type" value="Genomic_DNA"/>
</dbReference>
<organism evidence="3 4">
    <name type="scientific">Linum tenue</name>
    <dbReference type="NCBI Taxonomy" id="586396"/>
    <lineage>
        <taxon>Eukaryota</taxon>
        <taxon>Viridiplantae</taxon>
        <taxon>Streptophyta</taxon>
        <taxon>Embryophyta</taxon>
        <taxon>Tracheophyta</taxon>
        <taxon>Spermatophyta</taxon>
        <taxon>Magnoliopsida</taxon>
        <taxon>eudicotyledons</taxon>
        <taxon>Gunneridae</taxon>
        <taxon>Pentapetalae</taxon>
        <taxon>rosids</taxon>
        <taxon>fabids</taxon>
        <taxon>Malpighiales</taxon>
        <taxon>Linaceae</taxon>
        <taxon>Linum</taxon>
    </lineage>
</organism>
<gene>
    <name evidence="2" type="ORF">LITE_LOCUS25987</name>
    <name evidence="3" type="ORF">LITE_LOCUS51679</name>
</gene>